<evidence type="ECO:0000313" key="2">
    <source>
        <dbReference type="Proteomes" id="UP000525923"/>
    </source>
</evidence>
<accession>A0A7W8CTF6</accession>
<dbReference type="AlphaFoldDB" id="A0A7W8CTF6"/>
<comment type="caution">
    <text evidence="1">The sequence shown here is derived from an EMBL/GenBank/DDBJ whole genome shotgun (WGS) entry which is preliminary data.</text>
</comment>
<dbReference type="OrthoDB" id="2942794at2"/>
<reference evidence="1 2" key="1">
    <citation type="submission" date="2020-08" db="EMBL/GenBank/DDBJ databases">
        <title>Genomic Encyclopedia of Type Strains, Phase IV (KMG-IV): sequencing the most valuable type-strain genomes for metagenomic binning, comparative biology and taxonomic classification.</title>
        <authorList>
            <person name="Goeker M."/>
        </authorList>
    </citation>
    <scope>NUCLEOTIDE SEQUENCE [LARGE SCALE GENOMIC DNA]</scope>
    <source>
        <strain evidence="1 2">DSM 15895</strain>
    </source>
</reference>
<evidence type="ECO:0000313" key="1">
    <source>
        <dbReference type="EMBL" id="MBB5180049.1"/>
    </source>
</evidence>
<protein>
    <submittedName>
        <fullName evidence="1">Uncharacterized protein</fullName>
    </submittedName>
</protein>
<name>A0A7W8CTF6_9BACL</name>
<organism evidence="1 2">
    <name type="scientific">Planococcus koreensis</name>
    <dbReference type="NCBI Taxonomy" id="112331"/>
    <lineage>
        <taxon>Bacteria</taxon>
        <taxon>Bacillati</taxon>
        <taxon>Bacillota</taxon>
        <taxon>Bacilli</taxon>
        <taxon>Bacillales</taxon>
        <taxon>Caryophanaceae</taxon>
        <taxon>Planococcus</taxon>
    </lineage>
</organism>
<dbReference type="RefSeq" id="WP_135504060.1">
    <property type="nucleotide sequence ID" value="NZ_JACHHE010000003.1"/>
</dbReference>
<dbReference type="Proteomes" id="UP000525923">
    <property type="component" value="Unassembled WGS sequence"/>
</dbReference>
<proteinExistence type="predicted"/>
<keyword evidence="2" id="KW-1185">Reference proteome</keyword>
<gene>
    <name evidence="1" type="ORF">HNQ44_001473</name>
</gene>
<sequence length="85" mass="9796">MGLFRFLFLDKKYLVHTAFGQEMRDRAVSGFEALDISYDLVQKMNDTGFGATGQSNIPLARNSSASKVQYDFYVKKEDRHRCHLN</sequence>
<dbReference type="EMBL" id="JACHHE010000003">
    <property type="protein sequence ID" value="MBB5180049.1"/>
    <property type="molecule type" value="Genomic_DNA"/>
</dbReference>